<dbReference type="PANTHER" id="PTHR11727:SF7">
    <property type="entry name" value="DIMETHYLADENOSINE TRANSFERASE-RELATED"/>
    <property type="match status" value="1"/>
</dbReference>
<keyword evidence="5 7" id="KW-0949">S-adenosyl-L-methionine</keyword>
<comment type="caution">
    <text evidence="10">The sequence shown here is derived from an EMBL/GenBank/DDBJ whole genome shotgun (WGS) entry which is preliminary data.</text>
</comment>
<reference evidence="10" key="2">
    <citation type="journal article" date="2021" name="PeerJ">
        <title>Extensive microbial diversity within the chicken gut microbiome revealed by metagenomics and culture.</title>
        <authorList>
            <person name="Gilroy R."/>
            <person name="Ravi A."/>
            <person name="Getino M."/>
            <person name="Pursley I."/>
            <person name="Horton D.L."/>
            <person name="Alikhan N.F."/>
            <person name="Baker D."/>
            <person name="Gharbi K."/>
            <person name="Hall N."/>
            <person name="Watson M."/>
            <person name="Adriaenssens E.M."/>
            <person name="Foster-Nyarko E."/>
            <person name="Jarju S."/>
            <person name="Secka A."/>
            <person name="Antonio M."/>
            <person name="Oren A."/>
            <person name="Chaudhuri R.R."/>
            <person name="La Ragione R."/>
            <person name="Hildebrand F."/>
            <person name="Pallen M.J."/>
        </authorList>
    </citation>
    <scope>NUCLEOTIDE SEQUENCE</scope>
    <source>
        <strain evidence="10">ChiGjej1B1-19959</strain>
    </source>
</reference>
<keyword evidence="3 7" id="KW-0489">Methyltransferase</keyword>
<evidence type="ECO:0000313" key="11">
    <source>
        <dbReference type="Proteomes" id="UP000824071"/>
    </source>
</evidence>
<evidence type="ECO:0000256" key="8">
    <source>
        <dbReference type="PROSITE-ProRule" id="PRU01026"/>
    </source>
</evidence>
<dbReference type="GO" id="GO:0003723">
    <property type="term" value="F:RNA binding"/>
    <property type="evidence" value="ECO:0007669"/>
    <property type="project" value="UniProtKB-UniRule"/>
</dbReference>
<dbReference type="Gene3D" id="1.10.8.100">
    <property type="entry name" value="Ribosomal RNA adenine dimethylase-like, domain 2"/>
    <property type="match status" value="1"/>
</dbReference>
<feature type="binding site" evidence="7 8">
    <location>
        <position position="102"/>
    </location>
    <ligand>
        <name>S-adenosyl-L-methionine</name>
        <dbReference type="ChEBI" id="CHEBI:59789"/>
    </ligand>
</feature>
<evidence type="ECO:0000256" key="1">
    <source>
        <dbReference type="ARBA" id="ARBA00022490"/>
    </source>
</evidence>
<keyword evidence="4 7" id="KW-0808">Transferase</keyword>
<evidence type="ECO:0000256" key="5">
    <source>
        <dbReference type="ARBA" id="ARBA00022691"/>
    </source>
</evidence>
<feature type="binding site" evidence="7 8">
    <location>
        <position position="56"/>
    </location>
    <ligand>
        <name>S-adenosyl-L-methionine</name>
        <dbReference type="ChEBI" id="CHEBI:59789"/>
    </ligand>
</feature>
<evidence type="ECO:0000256" key="2">
    <source>
        <dbReference type="ARBA" id="ARBA00022552"/>
    </source>
</evidence>
<dbReference type="SUPFAM" id="SSF53335">
    <property type="entry name" value="S-adenosyl-L-methionine-dependent methyltransferases"/>
    <property type="match status" value="1"/>
</dbReference>
<gene>
    <name evidence="7 10" type="primary">rsmA</name>
    <name evidence="7" type="synonym">ksgA</name>
    <name evidence="10" type="ORF">IAC53_02280</name>
</gene>
<accession>A0A9D1IG33</accession>
<dbReference type="Proteomes" id="UP000824071">
    <property type="component" value="Unassembled WGS sequence"/>
</dbReference>
<dbReference type="AlphaFoldDB" id="A0A9D1IG33"/>
<feature type="domain" description="Ribosomal RNA adenine methylase transferase N-terminal" evidence="9">
    <location>
        <begin position="36"/>
        <end position="212"/>
    </location>
</feature>
<evidence type="ECO:0000313" key="10">
    <source>
        <dbReference type="EMBL" id="HIU35422.1"/>
    </source>
</evidence>
<dbReference type="HAMAP" id="MF_00607">
    <property type="entry name" value="16SrRNA_methyltr_A"/>
    <property type="match status" value="1"/>
</dbReference>
<protein>
    <recommendedName>
        <fullName evidence="7">Ribosomal RNA small subunit methyltransferase A</fullName>
        <ecNumber evidence="7">2.1.1.182</ecNumber>
    </recommendedName>
    <alternativeName>
        <fullName evidence="7">16S rRNA (adenine(1518)-N(6)/adenine(1519)-N(6))-dimethyltransferase</fullName>
    </alternativeName>
    <alternativeName>
        <fullName evidence="7">16S rRNA dimethyladenosine transferase</fullName>
    </alternativeName>
    <alternativeName>
        <fullName evidence="7">16S rRNA dimethylase</fullName>
    </alternativeName>
    <alternativeName>
        <fullName evidence="7">S-adenosylmethionine-6-N', N'-adenosyl(rRNA) dimethyltransferase</fullName>
    </alternativeName>
</protein>
<dbReference type="NCBIfam" id="TIGR00755">
    <property type="entry name" value="ksgA"/>
    <property type="match status" value="1"/>
</dbReference>
<dbReference type="InterPro" id="IPR029063">
    <property type="entry name" value="SAM-dependent_MTases_sf"/>
</dbReference>
<feature type="binding site" evidence="7 8">
    <location>
        <position position="77"/>
    </location>
    <ligand>
        <name>S-adenosyl-L-methionine</name>
        <dbReference type="ChEBI" id="CHEBI:59789"/>
    </ligand>
</feature>
<dbReference type="Pfam" id="PF00398">
    <property type="entry name" value="RrnaAD"/>
    <property type="match status" value="1"/>
</dbReference>
<dbReference type="PROSITE" id="PS01131">
    <property type="entry name" value="RRNA_A_DIMETH"/>
    <property type="match status" value="1"/>
</dbReference>
<dbReference type="GO" id="GO:0005829">
    <property type="term" value="C:cytosol"/>
    <property type="evidence" value="ECO:0007669"/>
    <property type="project" value="TreeGrafter"/>
</dbReference>
<dbReference type="EMBL" id="DVMW01000020">
    <property type="protein sequence ID" value="HIU35422.1"/>
    <property type="molecule type" value="Genomic_DNA"/>
</dbReference>
<feature type="binding site" evidence="7 8">
    <location>
        <position position="31"/>
    </location>
    <ligand>
        <name>S-adenosyl-L-methionine</name>
        <dbReference type="ChEBI" id="CHEBI:59789"/>
    </ligand>
</feature>
<feature type="binding site" evidence="7 8">
    <location>
        <position position="29"/>
    </location>
    <ligand>
        <name>S-adenosyl-L-methionine</name>
        <dbReference type="ChEBI" id="CHEBI:59789"/>
    </ligand>
</feature>
<comment type="subcellular location">
    <subcellularLocation>
        <location evidence="7">Cytoplasm</location>
    </subcellularLocation>
</comment>
<dbReference type="SMART" id="SM00650">
    <property type="entry name" value="rADc"/>
    <property type="match status" value="1"/>
</dbReference>
<dbReference type="EC" id="2.1.1.182" evidence="7"/>
<feature type="binding site" evidence="7 8">
    <location>
        <position position="127"/>
    </location>
    <ligand>
        <name>S-adenosyl-L-methionine</name>
        <dbReference type="ChEBI" id="CHEBI:59789"/>
    </ligand>
</feature>
<sequence length="291" mass="31320">MRFDLADEAQVRALLQRHGFSFSKALGQNFLIDPSVCPAMAQIAVRDGADCALEIGPGAGVLTASLCEHARRVAAVELDRRLFPVLREALADYGNFALVEGDAMRLDLAALLREQFGEGARVAVCANLPYYITSPLLMRLLESRLPVEKLVVMVQKEAAERLAAEVGSRAAGAVTVAVRYYTEPRVCFAVPRTSFLPAPKVDSAVLELRVRKAPAVRLTDEAFFFRMVRAAFGQRRKTAVNALSAGLGLEKKAVAAAIAGLGLPEAVRAEALPMETLAALADRLCAAQKTQ</sequence>
<proteinExistence type="inferred from homology"/>
<evidence type="ECO:0000259" key="9">
    <source>
        <dbReference type="SMART" id="SM00650"/>
    </source>
</evidence>
<dbReference type="PROSITE" id="PS51689">
    <property type="entry name" value="SAM_RNA_A_N6_MT"/>
    <property type="match status" value="1"/>
</dbReference>
<keyword evidence="2 7" id="KW-0698">rRNA processing</keyword>
<evidence type="ECO:0000256" key="7">
    <source>
        <dbReference type="HAMAP-Rule" id="MF_00607"/>
    </source>
</evidence>
<dbReference type="InterPro" id="IPR011530">
    <property type="entry name" value="rRNA_adenine_dimethylase"/>
</dbReference>
<keyword evidence="6 7" id="KW-0694">RNA-binding</keyword>
<dbReference type="FunFam" id="3.40.50.150:FF:000023">
    <property type="entry name" value="Ribosomal RNA small subunit methyltransferase A"/>
    <property type="match status" value="1"/>
</dbReference>
<organism evidence="10 11">
    <name type="scientific">Candidatus Fimenecus excrementigallinarum</name>
    <dbReference type="NCBI Taxonomy" id="2840816"/>
    <lineage>
        <taxon>Bacteria</taxon>
        <taxon>Bacillati</taxon>
        <taxon>Bacillota</taxon>
        <taxon>Clostridia</taxon>
        <taxon>Candidatus Fimenecus</taxon>
    </lineage>
</organism>
<dbReference type="GO" id="GO:0052908">
    <property type="term" value="F:16S rRNA (adenine(1518)-N(6)/adenine(1519)-N(6))-dimethyltransferase activity"/>
    <property type="evidence" value="ECO:0007669"/>
    <property type="project" value="UniProtKB-EC"/>
</dbReference>
<evidence type="ECO:0000256" key="3">
    <source>
        <dbReference type="ARBA" id="ARBA00022603"/>
    </source>
</evidence>
<dbReference type="InterPro" id="IPR001737">
    <property type="entry name" value="KsgA/Erm"/>
</dbReference>
<dbReference type="Gene3D" id="3.40.50.150">
    <property type="entry name" value="Vaccinia Virus protein VP39"/>
    <property type="match status" value="1"/>
</dbReference>
<comment type="catalytic activity">
    <reaction evidence="7">
        <text>adenosine(1518)/adenosine(1519) in 16S rRNA + 4 S-adenosyl-L-methionine = N(6)-dimethyladenosine(1518)/N(6)-dimethyladenosine(1519) in 16S rRNA + 4 S-adenosyl-L-homocysteine + 4 H(+)</text>
        <dbReference type="Rhea" id="RHEA:19609"/>
        <dbReference type="Rhea" id="RHEA-COMP:10232"/>
        <dbReference type="Rhea" id="RHEA-COMP:10233"/>
        <dbReference type="ChEBI" id="CHEBI:15378"/>
        <dbReference type="ChEBI" id="CHEBI:57856"/>
        <dbReference type="ChEBI" id="CHEBI:59789"/>
        <dbReference type="ChEBI" id="CHEBI:74411"/>
        <dbReference type="ChEBI" id="CHEBI:74493"/>
        <dbReference type="EC" id="2.1.1.182"/>
    </reaction>
</comment>
<dbReference type="InterPro" id="IPR023165">
    <property type="entry name" value="rRNA_Ade_diMease-like_C"/>
</dbReference>
<reference evidence="10" key="1">
    <citation type="submission" date="2020-10" db="EMBL/GenBank/DDBJ databases">
        <authorList>
            <person name="Gilroy R."/>
        </authorList>
    </citation>
    <scope>NUCLEOTIDE SEQUENCE</scope>
    <source>
        <strain evidence="10">ChiGjej1B1-19959</strain>
    </source>
</reference>
<keyword evidence="1 7" id="KW-0963">Cytoplasm</keyword>
<name>A0A9D1IG33_9FIRM</name>
<comment type="similarity">
    <text evidence="7">Belongs to the class I-like SAM-binding methyltransferase superfamily. rRNA adenine N(6)-methyltransferase family. RsmA subfamily.</text>
</comment>
<evidence type="ECO:0000256" key="6">
    <source>
        <dbReference type="ARBA" id="ARBA00022884"/>
    </source>
</evidence>
<comment type="function">
    <text evidence="7">Specifically dimethylates two adjacent adenosines (A1518 and A1519) in the loop of a conserved hairpin near the 3'-end of 16S rRNA in the 30S particle. May play a critical role in biogenesis of 30S subunits.</text>
</comment>
<dbReference type="PANTHER" id="PTHR11727">
    <property type="entry name" value="DIMETHYLADENOSINE TRANSFERASE"/>
    <property type="match status" value="1"/>
</dbReference>
<dbReference type="InterPro" id="IPR020598">
    <property type="entry name" value="rRNA_Ade_methylase_Trfase_N"/>
</dbReference>
<evidence type="ECO:0000256" key="4">
    <source>
        <dbReference type="ARBA" id="ARBA00022679"/>
    </source>
</evidence>
<dbReference type="InterPro" id="IPR020596">
    <property type="entry name" value="rRNA_Ade_Mease_Trfase_CS"/>
</dbReference>